<evidence type="ECO:0000313" key="1">
    <source>
        <dbReference type="EMBL" id="GEA29404.1"/>
    </source>
</evidence>
<reference evidence="1 2" key="1">
    <citation type="submission" date="2019-06" db="EMBL/GenBank/DDBJ databases">
        <title>Draft genome sequence of Clostridium diolis DSM 15410.</title>
        <authorList>
            <person name="Kobayashi H."/>
            <person name="Tanizawa Y."/>
            <person name="Tohno M."/>
        </authorList>
    </citation>
    <scope>NUCLEOTIDE SEQUENCE [LARGE SCALE GENOMIC DNA]</scope>
    <source>
        <strain evidence="1 2">DSM 15410</strain>
    </source>
</reference>
<dbReference type="EMBL" id="BJLA01000001">
    <property type="protein sequence ID" value="GEA29404.1"/>
    <property type="molecule type" value="Genomic_DNA"/>
</dbReference>
<evidence type="ECO:0008006" key="3">
    <source>
        <dbReference type="Google" id="ProtNLM"/>
    </source>
</evidence>
<dbReference type="Pfam" id="PF14434">
    <property type="entry name" value="Imm6"/>
    <property type="match status" value="1"/>
</dbReference>
<dbReference type="AlphaFoldDB" id="A0AAV3VX90"/>
<gene>
    <name evidence="1" type="ORF">CDIOL_03270</name>
</gene>
<comment type="caution">
    <text evidence="1">The sequence shown here is derived from an EMBL/GenBank/DDBJ whole genome shotgun (WGS) entry which is preliminary data.</text>
</comment>
<dbReference type="InterPro" id="IPR025674">
    <property type="entry name" value="Imm6"/>
</dbReference>
<dbReference type="RefSeq" id="WP_039770095.1">
    <property type="nucleotide sequence ID" value="NZ_BJLA01000001.1"/>
</dbReference>
<organism evidence="1 2">
    <name type="scientific">Clostridium diolis</name>
    <dbReference type="NCBI Taxonomy" id="223919"/>
    <lineage>
        <taxon>Bacteria</taxon>
        <taxon>Bacillati</taxon>
        <taxon>Bacillota</taxon>
        <taxon>Clostridia</taxon>
        <taxon>Eubacteriales</taxon>
        <taxon>Clostridiaceae</taxon>
        <taxon>Clostridium</taxon>
    </lineage>
</organism>
<name>A0AAV3VX90_9CLOT</name>
<evidence type="ECO:0000313" key="2">
    <source>
        <dbReference type="Proteomes" id="UP000325212"/>
    </source>
</evidence>
<accession>A0AAV3VX90</accession>
<keyword evidence="2" id="KW-1185">Reference proteome</keyword>
<dbReference type="Proteomes" id="UP000325212">
    <property type="component" value="Unassembled WGS sequence"/>
</dbReference>
<protein>
    <recommendedName>
        <fullName evidence="3">Immunity protein imm6</fullName>
    </recommendedName>
</protein>
<sequence>MELQILSKLKDEVKVGFVITIAEKVFLKIKLTDERYADGREALNKCWTWAETNGISADDLYEVIDNAECTGISEFAEDEEDLNIARLWSLLVDTVSYTAWRAYKKENTKYFPQALEGIKEESIIIFMESAVETSFISKDEIALMEQHLLANYQISDDKIVINRESFIKKITNNF</sequence>
<proteinExistence type="predicted"/>